<reference evidence="1" key="1">
    <citation type="submission" date="2021-01" db="EMBL/GenBank/DDBJ databases">
        <authorList>
            <person name="Corre E."/>
            <person name="Pelletier E."/>
            <person name="Niang G."/>
            <person name="Scheremetjew M."/>
            <person name="Finn R."/>
            <person name="Kale V."/>
            <person name="Holt S."/>
            <person name="Cochrane G."/>
            <person name="Meng A."/>
            <person name="Brown T."/>
            <person name="Cohen L."/>
        </authorList>
    </citation>
    <scope>NUCLEOTIDE SEQUENCE</scope>
    <source>
        <strain evidence="1">CCMP219</strain>
    </source>
</reference>
<evidence type="ECO:0000313" key="1">
    <source>
        <dbReference type="EMBL" id="CAD8287389.1"/>
    </source>
</evidence>
<accession>A0A7R9YU66</accession>
<dbReference type="EMBL" id="HBEC01015952">
    <property type="protein sequence ID" value="CAD8287389.1"/>
    <property type="molecule type" value="Transcribed_RNA"/>
</dbReference>
<name>A0A7R9YU66_9CHLO</name>
<gene>
    <name evidence="1" type="ORF">CEUR00632_LOCUS7428</name>
</gene>
<protein>
    <submittedName>
        <fullName evidence="1">Uncharacterized protein</fullName>
    </submittedName>
</protein>
<sequence length="100" mass="11203">MQNPHWWCLLHTPHGWPVLHITHDWRLFKVVYLRHTFVEHDLGALKELHTHTRSPAPCGQVLFNHAVICPILSWTLPGSSVCLQSSAMVASLAPAAAAIK</sequence>
<organism evidence="1">
    <name type="scientific">Chlamydomonas euryale</name>
    <dbReference type="NCBI Taxonomy" id="1486919"/>
    <lineage>
        <taxon>Eukaryota</taxon>
        <taxon>Viridiplantae</taxon>
        <taxon>Chlorophyta</taxon>
        <taxon>core chlorophytes</taxon>
        <taxon>Chlorophyceae</taxon>
        <taxon>CS clade</taxon>
        <taxon>Chlamydomonadales</taxon>
        <taxon>Chlamydomonadaceae</taxon>
        <taxon>Chlamydomonas</taxon>
    </lineage>
</organism>
<proteinExistence type="predicted"/>
<dbReference type="AlphaFoldDB" id="A0A7R9YU66"/>